<feature type="transmembrane region" description="Helical" evidence="11">
    <location>
        <begin position="194"/>
        <end position="214"/>
    </location>
</feature>
<dbReference type="InterPro" id="IPR004680">
    <property type="entry name" value="Cit_transptr-like_dom"/>
</dbReference>
<comment type="subcellular location">
    <subcellularLocation>
        <location evidence="1">Membrane</location>
        <topology evidence="1">Multi-pass membrane protein</topology>
    </subcellularLocation>
</comment>
<keyword evidence="14" id="KW-1185">Reference proteome</keyword>
<dbReference type="RefSeq" id="WP_108106110.1">
    <property type="nucleotide sequence ID" value="NZ_QASN01000008.1"/>
</dbReference>
<keyword evidence="8 11" id="KW-0472">Membrane</keyword>
<dbReference type="PANTHER" id="PTHR43269:SF2">
    <property type="entry name" value="SODIUM_PROTON ANTIPORTER 1-RELATED"/>
    <property type="match status" value="1"/>
</dbReference>
<evidence type="ECO:0000256" key="8">
    <source>
        <dbReference type="ARBA" id="ARBA00023136"/>
    </source>
</evidence>
<protein>
    <submittedName>
        <fullName evidence="13">Sodium:proton antiporter</fullName>
    </submittedName>
</protein>
<keyword evidence="7" id="KW-0406">Ion transport</keyword>
<dbReference type="PANTHER" id="PTHR43269">
    <property type="entry name" value="SODIUM/PROTON ANTIPORTER 1-RELATED"/>
    <property type="match status" value="1"/>
</dbReference>
<evidence type="ECO:0000256" key="2">
    <source>
        <dbReference type="ARBA" id="ARBA00022448"/>
    </source>
</evidence>
<evidence type="ECO:0000256" key="5">
    <source>
        <dbReference type="ARBA" id="ARBA00022989"/>
    </source>
</evidence>
<dbReference type="NCBIfam" id="NF038006">
    <property type="entry name" value="NhaD_1"/>
    <property type="match status" value="1"/>
</dbReference>
<feature type="transmembrane region" description="Helical" evidence="11">
    <location>
        <begin position="437"/>
        <end position="458"/>
    </location>
</feature>
<dbReference type="Pfam" id="PF03600">
    <property type="entry name" value="CitMHS"/>
    <property type="match status" value="1"/>
</dbReference>
<feature type="transmembrane region" description="Helical" evidence="11">
    <location>
        <begin position="118"/>
        <end position="143"/>
    </location>
</feature>
<evidence type="ECO:0000256" key="9">
    <source>
        <dbReference type="ARBA" id="ARBA00023201"/>
    </source>
</evidence>
<feature type="transmembrane region" description="Helical" evidence="11">
    <location>
        <begin position="155"/>
        <end position="174"/>
    </location>
</feature>
<proteinExistence type="inferred from homology"/>
<reference evidence="13 14" key="1">
    <citation type="submission" date="2018-04" db="EMBL/GenBank/DDBJ databases">
        <title>Pseudomonas sp. nov., isolated from mangrove soil.</title>
        <authorList>
            <person name="Chen C."/>
        </authorList>
    </citation>
    <scope>NUCLEOTIDE SEQUENCE [LARGE SCALE GENOMIC DNA]</scope>
    <source>
        <strain evidence="13 14">TC-11</strain>
    </source>
</reference>
<evidence type="ECO:0000256" key="6">
    <source>
        <dbReference type="ARBA" id="ARBA00023053"/>
    </source>
</evidence>
<name>A0A2T5PC35_9PSED</name>
<comment type="caution">
    <text evidence="13">The sequence shown here is derived from an EMBL/GenBank/DDBJ whole genome shotgun (WGS) entry which is preliminary data.</text>
</comment>
<evidence type="ECO:0000313" key="13">
    <source>
        <dbReference type="EMBL" id="PTU75310.1"/>
    </source>
</evidence>
<keyword evidence="9" id="KW-0739">Sodium transport</keyword>
<gene>
    <name evidence="13" type="ORF">DBO85_05645</name>
</gene>
<evidence type="ECO:0000256" key="7">
    <source>
        <dbReference type="ARBA" id="ARBA00023065"/>
    </source>
</evidence>
<dbReference type="GO" id="GO:0016020">
    <property type="term" value="C:membrane"/>
    <property type="evidence" value="ECO:0007669"/>
    <property type="project" value="UniProtKB-SubCell"/>
</dbReference>
<keyword evidence="2" id="KW-0813">Transport</keyword>
<keyword evidence="3" id="KW-0050">Antiport</keyword>
<dbReference type="Proteomes" id="UP000244064">
    <property type="component" value="Unassembled WGS sequence"/>
</dbReference>
<feature type="transmembrane region" description="Helical" evidence="11">
    <location>
        <begin position="339"/>
        <end position="357"/>
    </location>
</feature>
<evidence type="ECO:0000256" key="3">
    <source>
        <dbReference type="ARBA" id="ARBA00022449"/>
    </source>
</evidence>
<keyword evidence="5 11" id="KW-1133">Transmembrane helix</keyword>
<feature type="domain" description="Citrate transporter-like" evidence="12">
    <location>
        <begin position="20"/>
        <end position="375"/>
    </location>
</feature>
<evidence type="ECO:0000256" key="4">
    <source>
        <dbReference type="ARBA" id="ARBA00022692"/>
    </source>
</evidence>
<evidence type="ECO:0000259" key="12">
    <source>
        <dbReference type="Pfam" id="PF03600"/>
    </source>
</evidence>
<feature type="transmembrane region" description="Helical" evidence="11">
    <location>
        <begin position="27"/>
        <end position="45"/>
    </location>
</feature>
<dbReference type="InterPro" id="IPR045016">
    <property type="entry name" value="NhaD-like"/>
</dbReference>
<evidence type="ECO:0000256" key="10">
    <source>
        <dbReference type="ARBA" id="ARBA00025753"/>
    </source>
</evidence>
<evidence type="ECO:0000256" key="11">
    <source>
        <dbReference type="SAM" id="Phobius"/>
    </source>
</evidence>
<evidence type="ECO:0000313" key="14">
    <source>
        <dbReference type="Proteomes" id="UP000244064"/>
    </source>
</evidence>
<sequence>MYALMAAIFVIGYLSIALEHPLKVDKAAAAILTAVVCWTILVLGADSLLPMLEAGAHGAGGDNTQFVVGELRHHLGEISEILFFLIGAMTIVELIDAHEGFKVITDRIRTSKRVHLLWMIGFITFFLSAALDNLTTTIVMVSLLRKLIKDKHDRWFMVGIVVIAANSGGAWSPIGDVTTTMLWIGNQITASGIVTQLFLPSLVCLLVPLAILSFTMKGEFERPEQVETEEERSDPTTPFERNVVFVLGIGALLFVPVFKTITHLPPYMGILFGLGVLWVTTEIMHRSKNEEDKHPLSVVGVLRKVDTTSVLFFLGILLAVSSLATAGHLTQVATALKDSLGNIYAINIAIGLLSSVVDNVPLVAGAMKMYPLVTPEAVVAAGADSGWLSNFVVNGKFWEMLAYCAGTGGSCLIIGSAAGVAAMGMERISFIWYLKKISGLALIGYLAGAATYIGMFAFV</sequence>
<dbReference type="EMBL" id="QASN01000008">
    <property type="protein sequence ID" value="PTU75310.1"/>
    <property type="molecule type" value="Genomic_DNA"/>
</dbReference>
<keyword evidence="6" id="KW-0915">Sodium</keyword>
<dbReference type="GO" id="GO:0006814">
    <property type="term" value="P:sodium ion transport"/>
    <property type="evidence" value="ECO:0007669"/>
    <property type="project" value="UniProtKB-KW"/>
</dbReference>
<feature type="transmembrane region" description="Helical" evidence="11">
    <location>
        <begin position="305"/>
        <end position="327"/>
    </location>
</feature>
<dbReference type="OrthoDB" id="9772058at2"/>
<dbReference type="GO" id="GO:0015297">
    <property type="term" value="F:antiporter activity"/>
    <property type="evidence" value="ECO:0007669"/>
    <property type="project" value="UniProtKB-KW"/>
</dbReference>
<comment type="similarity">
    <text evidence="10">Belongs to the NhaD Na(+)/H(+) (TC 2.A.62) antiporter family.</text>
</comment>
<keyword evidence="4 11" id="KW-0812">Transmembrane</keyword>
<accession>A0A2T5PC35</accession>
<organism evidence="13 14">
    <name type="scientific">Pseudomonas mangrovi</name>
    <dbReference type="NCBI Taxonomy" id="2161748"/>
    <lineage>
        <taxon>Bacteria</taxon>
        <taxon>Pseudomonadati</taxon>
        <taxon>Pseudomonadota</taxon>
        <taxon>Gammaproteobacteria</taxon>
        <taxon>Pseudomonadales</taxon>
        <taxon>Pseudomonadaceae</taxon>
        <taxon>Pseudomonas</taxon>
    </lineage>
</organism>
<dbReference type="AlphaFoldDB" id="A0A2T5PC35"/>
<evidence type="ECO:0000256" key="1">
    <source>
        <dbReference type="ARBA" id="ARBA00004141"/>
    </source>
</evidence>
<feature type="transmembrane region" description="Helical" evidence="11">
    <location>
        <begin position="400"/>
        <end position="425"/>
    </location>
</feature>
<feature type="transmembrane region" description="Helical" evidence="11">
    <location>
        <begin position="242"/>
        <end position="261"/>
    </location>
</feature>